<protein>
    <submittedName>
        <fullName evidence="2">Uncharacterized protein</fullName>
    </submittedName>
</protein>
<proteinExistence type="predicted"/>
<dbReference type="RefSeq" id="WP_321534645.1">
    <property type="nucleotide sequence ID" value="NZ_JARGDL010000002.1"/>
</dbReference>
<sequence>MKTYTLSILIKFSIPSWNSLSITLAVLLKIFLTYLVGVYLLQTVLINNHFQNLMVS</sequence>
<dbReference type="Proteomes" id="UP001221302">
    <property type="component" value="Unassembled WGS sequence"/>
</dbReference>
<evidence type="ECO:0000313" key="3">
    <source>
        <dbReference type="Proteomes" id="UP001221302"/>
    </source>
</evidence>
<comment type="caution">
    <text evidence="2">The sequence shown here is derived from an EMBL/GenBank/DDBJ whole genome shotgun (WGS) entry which is preliminary data.</text>
</comment>
<keyword evidence="1" id="KW-0472">Membrane</keyword>
<dbReference type="EMBL" id="JARGDL010000002">
    <property type="protein sequence ID" value="MDF1610878.1"/>
    <property type="molecule type" value="Genomic_DNA"/>
</dbReference>
<organism evidence="2 3">
    <name type="scientific">Stygiobacter electus</name>
    <dbReference type="NCBI Taxonomy" id="3032292"/>
    <lineage>
        <taxon>Bacteria</taxon>
        <taxon>Pseudomonadati</taxon>
        <taxon>Ignavibacteriota</taxon>
        <taxon>Ignavibacteria</taxon>
        <taxon>Ignavibacteriales</taxon>
        <taxon>Melioribacteraceae</taxon>
        <taxon>Stygiobacter</taxon>
    </lineage>
</organism>
<name>A0AAE3TD59_9BACT</name>
<evidence type="ECO:0000313" key="2">
    <source>
        <dbReference type="EMBL" id="MDF1610878.1"/>
    </source>
</evidence>
<gene>
    <name evidence="2" type="ORF">P0M35_01835</name>
</gene>
<evidence type="ECO:0000256" key="1">
    <source>
        <dbReference type="SAM" id="Phobius"/>
    </source>
</evidence>
<keyword evidence="1" id="KW-0812">Transmembrane</keyword>
<feature type="transmembrane region" description="Helical" evidence="1">
    <location>
        <begin position="20"/>
        <end position="41"/>
    </location>
</feature>
<keyword evidence="1" id="KW-1133">Transmembrane helix</keyword>
<reference evidence="2" key="1">
    <citation type="submission" date="2023-03" db="EMBL/GenBank/DDBJ databases">
        <title>Stygiobacter electus gen. nov., sp. nov., facultatively anaerobic thermotolerant bacterium of the class Ignavibacteria from a well of Yessentuki mineral water deposit.</title>
        <authorList>
            <person name="Podosokorskaya O.A."/>
            <person name="Elcheninov A.G."/>
            <person name="Petrova N.F."/>
            <person name="Zavarzina D.G."/>
            <person name="Kublanov I.V."/>
            <person name="Merkel A.Y."/>
        </authorList>
    </citation>
    <scope>NUCLEOTIDE SEQUENCE</scope>
    <source>
        <strain evidence="2">09-Me</strain>
    </source>
</reference>
<keyword evidence="3" id="KW-1185">Reference proteome</keyword>
<accession>A0AAE3TD59</accession>
<dbReference type="AlphaFoldDB" id="A0AAE3TD59"/>